<dbReference type="AlphaFoldDB" id="A0A1U7NEB7"/>
<name>A0A1U7NEB7_9FIRM</name>
<reference evidence="1 2" key="1">
    <citation type="submission" date="2016-11" db="EMBL/GenBank/DDBJ databases">
        <title>Description of two novel members of the family Erysipelotrichaceae: Ileibacterium lipovorans gen. nov., sp. nov. and Dubosiella newyorkensis, gen. nov., sp. nov.</title>
        <authorList>
            <person name="Cox L.M."/>
            <person name="Sohn J."/>
            <person name="Tyrrell K.L."/>
            <person name="Citron D.M."/>
            <person name="Lawson P.A."/>
            <person name="Patel N.B."/>
            <person name="Iizumi T."/>
            <person name="Perez-Perez G.I."/>
            <person name="Goldstein E.J."/>
            <person name="Blaser M.J."/>
        </authorList>
    </citation>
    <scope>NUCLEOTIDE SEQUENCE [LARGE SCALE GENOMIC DNA]</scope>
    <source>
        <strain evidence="1 2">NYU-BL-A3</strain>
    </source>
</reference>
<dbReference type="GeneID" id="82203397"/>
<gene>
    <name evidence="1" type="ORF">BO222_09515</name>
</gene>
<comment type="caution">
    <text evidence="1">The sequence shown here is derived from an EMBL/GenBank/DDBJ whole genome shotgun (WGS) entry which is preliminary data.</text>
</comment>
<sequence length="93" mass="10322">MSEKDVVLENQGKLTELQLDQAEEIEEHLVKAQSLIDVISNSIEAKNAENTLDLASELNSMVSVYDELEHALGDIDEIIDALKGILNIDEKDD</sequence>
<protein>
    <submittedName>
        <fullName evidence="1">Uncharacterized protein</fullName>
    </submittedName>
</protein>
<keyword evidence="2" id="KW-1185">Reference proteome</keyword>
<evidence type="ECO:0000313" key="1">
    <source>
        <dbReference type="EMBL" id="OLU37888.1"/>
    </source>
</evidence>
<proteinExistence type="predicted"/>
<organism evidence="1 2">
    <name type="scientific">Ileibacterium valens</name>
    <dbReference type="NCBI Taxonomy" id="1862668"/>
    <lineage>
        <taxon>Bacteria</taxon>
        <taxon>Bacillati</taxon>
        <taxon>Bacillota</taxon>
        <taxon>Erysipelotrichia</taxon>
        <taxon>Erysipelotrichales</taxon>
        <taxon>Erysipelotrichaceae</taxon>
        <taxon>Ileibacterium</taxon>
    </lineage>
</organism>
<evidence type="ECO:0000313" key="2">
    <source>
        <dbReference type="Proteomes" id="UP000186341"/>
    </source>
</evidence>
<accession>A0A1U7NEB7</accession>
<dbReference type="RefSeq" id="WP_075820544.1">
    <property type="nucleotide sequence ID" value="NZ_CAOUMU010000187.1"/>
</dbReference>
<dbReference type="Proteomes" id="UP000186341">
    <property type="component" value="Unassembled WGS sequence"/>
</dbReference>
<dbReference type="EMBL" id="MPJW01000187">
    <property type="protein sequence ID" value="OLU37888.1"/>
    <property type="molecule type" value="Genomic_DNA"/>
</dbReference>